<reference evidence="2" key="1">
    <citation type="submission" date="2023-06" db="EMBL/GenBank/DDBJ databases">
        <authorList>
            <person name="Delattre M."/>
        </authorList>
    </citation>
    <scope>NUCLEOTIDE SEQUENCE</scope>
    <source>
        <strain evidence="2">AF72</strain>
    </source>
</reference>
<accession>A0AA36CL65</accession>
<dbReference type="SUPFAM" id="SSF53098">
    <property type="entry name" value="Ribonuclease H-like"/>
    <property type="match status" value="1"/>
</dbReference>
<dbReference type="AlphaFoldDB" id="A0AA36CL65"/>
<organism evidence="2 3">
    <name type="scientific">Mesorhabditis spiculigera</name>
    <dbReference type="NCBI Taxonomy" id="96644"/>
    <lineage>
        <taxon>Eukaryota</taxon>
        <taxon>Metazoa</taxon>
        <taxon>Ecdysozoa</taxon>
        <taxon>Nematoda</taxon>
        <taxon>Chromadorea</taxon>
        <taxon>Rhabditida</taxon>
        <taxon>Rhabditina</taxon>
        <taxon>Rhabditomorpha</taxon>
        <taxon>Rhabditoidea</taxon>
        <taxon>Rhabditidae</taxon>
        <taxon>Mesorhabditinae</taxon>
        <taxon>Mesorhabditis</taxon>
    </lineage>
</organism>
<feature type="region of interest" description="Disordered" evidence="1">
    <location>
        <begin position="326"/>
        <end position="356"/>
    </location>
</feature>
<dbReference type="Proteomes" id="UP001177023">
    <property type="component" value="Unassembled WGS sequence"/>
</dbReference>
<keyword evidence="3" id="KW-1185">Reference proteome</keyword>
<dbReference type="PANTHER" id="PTHR33568:SF3">
    <property type="entry name" value="DNA-DIRECTED DNA POLYMERASE"/>
    <property type="match status" value="1"/>
</dbReference>
<dbReference type="EMBL" id="CATQJA010002408">
    <property type="protein sequence ID" value="CAJ0570588.1"/>
    <property type="molecule type" value="Genomic_DNA"/>
</dbReference>
<dbReference type="InterPro" id="IPR012337">
    <property type="entry name" value="RNaseH-like_sf"/>
</dbReference>
<feature type="non-terminal residue" evidence="2">
    <location>
        <position position="1"/>
    </location>
</feature>
<sequence>MLHRLRLPLDSVLQGPISARKTLSEWKTQKEDFETLLNRAHSLNHDVVDRAHDLLRSLWPGYTTGEMVTVAEAYEVAKEVYRRKIGRMYFFDKSGKKLDGSPSYNDVCGRVLNILYDEGHQHFKPLYRTPRHLEWIRTDAYGNPEVFRLDEQCYACGVFHNRSMHKECELRCLRCQKPGKTCPSVLPDPIHCPDCDVDFRNDACYREHRPRVCGKRFYCKKCRFYYTRTVDGKKGHICTRRYCQTCRSMQPEKHACIFSAAFDKPLYRWKTQIFTFIFLDFETEVVRYEGGRLIDVPHEATHCVIKQVCEECCHDDYWAAESVLGGPLERHDRPPTDLPDEPDNPPGQEHRSRKLRDRVIVKKPSGQCRGKCAEKRFSNWTDQQGWCHGKVVDDVVDYLLFDNHDRKVPKTVMAHNGGGYDWILLLKALMARQIPYKPSMQGSRIVQMKIEGKKKDAQPQGQTLAPHERKRNKLVFVDSYRYIPIGLGKFGAVFSLQEEKGIFPVFANCDYWRVPMGRQTGWPGREWFGKARSEEEARKIDAFLAEKEGGALRFGNRALEVL</sequence>
<dbReference type="PANTHER" id="PTHR33568">
    <property type="entry name" value="DNA POLYMERASE"/>
    <property type="match status" value="1"/>
</dbReference>
<gene>
    <name evidence="2" type="ORF">MSPICULIGERA_LOCUS9025</name>
</gene>
<dbReference type="Gene3D" id="3.30.420.10">
    <property type="entry name" value="Ribonuclease H-like superfamily/Ribonuclease H"/>
    <property type="match status" value="1"/>
</dbReference>
<dbReference type="InterPro" id="IPR036397">
    <property type="entry name" value="RNaseH_sf"/>
</dbReference>
<evidence type="ECO:0000313" key="3">
    <source>
        <dbReference type="Proteomes" id="UP001177023"/>
    </source>
</evidence>
<evidence type="ECO:0000256" key="1">
    <source>
        <dbReference type="SAM" id="MobiDB-lite"/>
    </source>
</evidence>
<evidence type="ECO:0000313" key="2">
    <source>
        <dbReference type="EMBL" id="CAJ0570588.1"/>
    </source>
</evidence>
<evidence type="ECO:0008006" key="4">
    <source>
        <dbReference type="Google" id="ProtNLM"/>
    </source>
</evidence>
<proteinExistence type="predicted"/>
<name>A0AA36CL65_9BILA</name>
<comment type="caution">
    <text evidence="2">The sequence shown here is derived from an EMBL/GenBank/DDBJ whole genome shotgun (WGS) entry which is preliminary data.</text>
</comment>
<protein>
    <recommendedName>
        <fullName evidence="4">DNA-directed DNA polymerase</fullName>
    </recommendedName>
</protein>
<dbReference type="GO" id="GO:0003676">
    <property type="term" value="F:nucleic acid binding"/>
    <property type="evidence" value="ECO:0007669"/>
    <property type="project" value="InterPro"/>
</dbReference>